<dbReference type="Gene3D" id="1.25.40.60">
    <property type="match status" value="1"/>
</dbReference>
<dbReference type="InterPro" id="IPR043154">
    <property type="entry name" value="Sec-1-like_dom1"/>
</dbReference>
<dbReference type="Gene3D" id="3.90.830.10">
    <property type="entry name" value="Syntaxin Binding Protein 1, Chain A, domain 2"/>
    <property type="match status" value="1"/>
</dbReference>
<dbReference type="SUPFAM" id="SSF56815">
    <property type="entry name" value="Sec1/munc18-like (SM) proteins"/>
    <property type="match status" value="1"/>
</dbReference>
<dbReference type="InterPro" id="IPR027482">
    <property type="entry name" value="Sec1-like_dom2"/>
</dbReference>
<gene>
    <name evidence="2" type="ORF">KGF57_002489</name>
</gene>
<dbReference type="Proteomes" id="UP001204833">
    <property type="component" value="Unassembled WGS sequence"/>
</dbReference>
<reference evidence="2 3" key="1">
    <citation type="journal article" date="2022" name="DNA Res.">
        <title>Genome analysis of five recently described species of the CUG-Ser clade uncovers Candida theae as a new hybrid lineage with pathogenic potential in the Candida parapsilosis species complex.</title>
        <authorList>
            <person name="Mixao V."/>
            <person name="Del Olmo V."/>
            <person name="Hegedusova E."/>
            <person name="Saus E."/>
            <person name="Pryszcz L."/>
            <person name="Cillingova A."/>
            <person name="Nosek J."/>
            <person name="Gabaldon T."/>
        </authorList>
    </citation>
    <scope>NUCLEOTIDE SEQUENCE [LARGE SCALE GENOMIC DNA]</scope>
    <source>
        <strain evidence="2 3">CBS 12239</strain>
    </source>
</reference>
<name>A0AAD5FZ10_9ASCO</name>
<dbReference type="InterPro" id="IPR043127">
    <property type="entry name" value="Sec-1-like_dom3a"/>
</dbReference>
<dbReference type="GO" id="GO:0016192">
    <property type="term" value="P:vesicle-mediated transport"/>
    <property type="evidence" value="ECO:0007669"/>
    <property type="project" value="InterPro"/>
</dbReference>
<sequence>MSLQVFSSLRNRQISILERMLHLNKDGSADLTLASKSEEIIWKVLVLDQKSRNILSSVLRVNDLLRCGITVHALINQQRSKLPDVPVIYFVEPTKENISTIIHDLNDDKYDIYYINFTSHLPRDLLEEFAKQVALSGKASRIKQVWDQYLDFVVTEPNLFSLNLNNIFTTFNTSQTKEDTIHALVGTIADGLLSLIISLDVVPIIRAQQHGPAEFVAQELDLKLREYLSNAKSLGNDHNAALTQRPVLILLDRNFDLASMFAHSWIYQCMVSDVYSLKRNTIKLRKTTKDKNGVESETVKNYDIDPRDFFWSKYAQLPFPDVVESADVELNSYKQEAKEITNKTGISSLDDIDQNSTSSTANIQQAVEKLPELTARKATLDMHMDILSNLINELQAKNLDTYFEIEQNAGGNHNDTKILKEFLDLLTDDDAKQDTSLDKLRTLIILTLVSDHLSLDYISKVKSILLQHYPQLDMSAYDYILKFKEHSKIANLSNLSDSYSSGHSGSGGLSSSSSNAQTSSALLSGLSSKLYGLTEGRISEGLSSIASKIKNFIPERNLLPITKIVEAIMDPSSSNQQSIALTDEYLYFDPKSRGGGHSKPPKRQSYTDSIVFVVGGGNYLEYVDLTEWSGQRGDGEGIRSGVGGVGGGSGGGGPGGAGVGAAGGSGAGAGANVGEKGRFNVIYGSTDILSATEFLKECQQLSKN</sequence>
<evidence type="ECO:0000313" key="3">
    <source>
        <dbReference type="Proteomes" id="UP001204833"/>
    </source>
</evidence>
<dbReference type="PIRSF" id="PIRSF005715">
    <property type="entry name" value="VPS45_Sec1"/>
    <property type="match status" value="1"/>
</dbReference>
<dbReference type="InterPro" id="IPR001619">
    <property type="entry name" value="Sec1-like"/>
</dbReference>
<organism evidence="2 3">
    <name type="scientific">Candida theae</name>
    <dbReference type="NCBI Taxonomy" id="1198502"/>
    <lineage>
        <taxon>Eukaryota</taxon>
        <taxon>Fungi</taxon>
        <taxon>Dikarya</taxon>
        <taxon>Ascomycota</taxon>
        <taxon>Saccharomycotina</taxon>
        <taxon>Pichiomycetes</taxon>
        <taxon>Debaryomycetaceae</taxon>
        <taxon>Candida/Lodderomyces clade</taxon>
        <taxon>Candida</taxon>
    </lineage>
</organism>
<dbReference type="EMBL" id="JAIHNG010000116">
    <property type="protein sequence ID" value="KAI5958644.1"/>
    <property type="molecule type" value="Genomic_DNA"/>
</dbReference>
<dbReference type="InterPro" id="IPR036045">
    <property type="entry name" value="Sec1-like_sf"/>
</dbReference>
<dbReference type="AlphaFoldDB" id="A0AAD5FZ10"/>
<evidence type="ECO:0000313" key="2">
    <source>
        <dbReference type="EMBL" id="KAI5958644.1"/>
    </source>
</evidence>
<comment type="similarity">
    <text evidence="1">Belongs to the STXBP/unc-18/SEC1 family.</text>
</comment>
<proteinExistence type="inferred from homology"/>
<dbReference type="Gene3D" id="3.40.50.2060">
    <property type="match status" value="1"/>
</dbReference>
<comment type="caution">
    <text evidence="2">The sequence shown here is derived from an EMBL/GenBank/DDBJ whole genome shotgun (WGS) entry which is preliminary data.</text>
</comment>
<accession>A0AAD5FZ10</accession>
<dbReference type="GeneID" id="76150548"/>
<protein>
    <submittedName>
        <fullName evidence="2">SLY1</fullName>
    </submittedName>
</protein>
<dbReference type="RefSeq" id="XP_051609091.1">
    <property type="nucleotide sequence ID" value="XM_051751808.1"/>
</dbReference>
<keyword evidence="3" id="KW-1185">Reference proteome</keyword>
<dbReference type="Gene3D" id="3.40.50.1910">
    <property type="match status" value="1"/>
</dbReference>
<dbReference type="PANTHER" id="PTHR11679">
    <property type="entry name" value="VESICLE PROTEIN SORTING-ASSOCIATED"/>
    <property type="match status" value="1"/>
</dbReference>
<evidence type="ECO:0000256" key="1">
    <source>
        <dbReference type="ARBA" id="ARBA00009884"/>
    </source>
</evidence>
<dbReference type="Pfam" id="PF00995">
    <property type="entry name" value="Sec1"/>
    <property type="match status" value="1"/>
</dbReference>